<dbReference type="Gene3D" id="3.40.50.150">
    <property type="entry name" value="Vaccinia Virus protein VP39"/>
    <property type="match status" value="1"/>
</dbReference>
<evidence type="ECO:0000259" key="1">
    <source>
        <dbReference type="Pfam" id="PF05050"/>
    </source>
</evidence>
<dbReference type="InterPro" id="IPR029063">
    <property type="entry name" value="SAM-dependent_MTases_sf"/>
</dbReference>
<dbReference type="InterPro" id="IPR052514">
    <property type="entry name" value="SAM-dependent_MTase"/>
</dbReference>
<dbReference type="SUPFAM" id="SSF53335">
    <property type="entry name" value="S-adenosyl-L-methionine-dependent methyltransferases"/>
    <property type="match status" value="1"/>
</dbReference>
<keyword evidence="2" id="KW-0489">Methyltransferase</keyword>
<protein>
    <submittedName>
        <fullName evidence="2">Methyltransferase FkbM</fullName>
    </submittedName>
</protein>
<dbReference type="OrthoDB" id="4104638at2"/>
<dbReference type="STRING" id="1685378.AVO44_06005"/>
<organism evidence="2 3">
    <name type="scientific">Ruegeria profundi</name>
    <dbReference type="NCBI Taxonomy" id="1685378"/>
    <lineage>
        <taxon>Bacteria</taxon>
        <taxon>Pseudomonadati</taxon>
        <taxon>Pseudomonadota</taxon>
        <taxon>Alphaproteobacteria</taxon>
        <taxon>Rhodobacterales</taxon>
        <taxon>Roseobacteraceae</taxon>
        <taxon>Ruegeria</taxon>
    </lineage>
</organism>
<dbReference type="AlphaFoldDB" id="A0A0X3TVM7"/>
<dbReference type="EMBL" id="LQBP01000003">
    <property type="protein sequence ID" value="KUJ79733.1"/>
    <property type="molecule type" value="Genomic_DNA"/>
</dbReference>
<comment type="caution">
    <text evidence="2">The sequence shown here is derived from an EMBL/GenBank/DDBJ whole genome shotgun (WGS) entry which is preliminary data.</text>
</comment>
<gene>
    <name evidence="2" type="ORF">AVO44_06005</name>
</gene>
<dbReference type="Pfam" id="PF05050">
    <property type="entry name" value="Methyltransf_21"/>
    <property type="match status" value="1"/>
</dbReference>
<evidence type="ECO:0000313" key="2">
    <source>
        <dbReference type="EMBL" id="KUJ79733.1"/>
    </source>
</evidence>
<dbReference type="InterPro" id="IPR006342">
    <property type="entry name" value="FkbM_mtfrase"/>
</dbReference>
<dbReference type="PANTHER" id="PTHR34203:SF15">
    <property type="entry name" value="SLL1173 PROTEIN"/>
    <property type="match status" value="1"/>
</dbReference>
<keyword evidence="2" id="KW-0808">Transferase</keyword>
<dbReference type="NCBIfam" id="TIGR01444">
    <property type="entry name" value="fkbM_fam"/>
    <property type="match status" value="1"/>
</dbReference>
<reference evidence="3" key="1">
    <citation type="submission" date="2015-12" db="EMBL/GenBank/DDBJ databases">
        <authorList>
            <person name="Zhang G."/>
            <person name="Stingl U."/>
        </authorList>
    </citation>
    <scope>NUCLEOTIDE SEQUENCE [LARGE SCALE GENOMIC DNA]</scope>
    <source>
        <strain evidence="3">ZGT108</strain>
    </source>
</reference>
<feature type="domain" description="Methyltransferase FkbM" evidence="1">
    <location>
        <begin position="49"/>
        <end position="188"/>
    </location>
</feature>
<sequence length="257" mass="28488">MVVGINTQEQLAMQGLRRSFDIYYRDRKRTARMDKLNAAFVGRGATVFDIGAHVGDRTGSFLRLGAEVVALEPQPLIFRALRRIYGRCPRATLLPCAVGDQTDHLDLLVNPSNPTVATATSDFVKAASGAPGWEDQVWDVSIKVPVTTLDALIDEYGQPDFVKIDVEGHEPAVLRGLSKAIPLLSFEVTTIYRAGAHDCIDRLSSLGRYEYNFSVGEEHALQYPDWVSPDTMRTRVDNLPLSVNSGDVYARRCDGRF</sequence>
<dbReference type="RefSeq" id="WP_068334096.1">
    <property type="nucleotide sequence ID" value="NZ_LQBP01000003.1"/>
</dbReference>
<keyword evidence="3" id="KW-1185">Reference proteome</keyword>
<dbReference type="GO" id="GO:0008168">
    <property type="term" value="F:methyltransferase activity"/>
    <property type="evidence" value="ECO:0007669"/>
    <property type="project" value="UniProtKB-KW"/>
</dbReference>
<proteinExistence type="predicted"/>
<dbReference type="PANTHER" id="PTHR34203">
    <property type="entry name" value="METHYLTRANSFERASE, FKBM FAMILY PROTEIN"/>
    <property type="match status" value="1"/>
</dbReference>
<dbReference type="GO" id="GO:0032259">
    <property type="term" value="P:methylation"/>
    <property type="evidence" value="ECO:0007669"/>
    <property type="project" value="UniProtKB-KW"/>
</dbReference>
<name>A0A0X3TVM7_9RHOB</name>
<evidence type="ECO:0000313" key="3">
    <source>
        <dbReference type="Proteomes" id="UP000053690"/>
    </source>
</evidence>
<dbReference type="Proteomes" id="UP000053690">
    <property type="component" value="Unassembled WGS sequence"/>
</dbReference>
<accession>A0A0X3TVM7</accession>